<feature type="region of interest" description="Disordered" evidence="6">
    <location>
        <begin position="715"/>
        <end position="734"/>
    </location>
</feature>
<geneLocation type="plasmid" evidence="11">
    <name>pdfi2</name>
</geneLocation>
<dbReference type="PROSITE" id="PS50883">
    <property type="entry name" value="EAL"/>
    <property type="match status" value="1"/>
</dbReference>
<protein>
    <recommendedName>
        <fullName evidence="12">GGDEF-domain containing protein</fullName>
    </recommendedName>
</protein>
<gene>
    <name evidence="10" type="ORF">DFI_17020</name>
</gene>
<dbReference type="Pfam" id="PF00563">
    <property type="entry name" value="EAL"/>
    <property type="match status" value="1"/>
</dbReference>
<feature type="domain" description="GGDEF" evidence="9">
    <location>
        <begin position="333"/>
        <end position="458"/>
    </location>
</feature>
<keyword evidence="4 7" id="KW-1133">Transmembrane helix</keyword>
<dbReference type="AlphaFoldDB" id="A0A221T205"/>
<dbReference type="GO" id="GO:0005886">
    <property type="term" value="C:plasma membrane"/>
    <property type="evidence" value="ECO:0007669"/>
    <property type="project" value="UniProtKB-SubCell"/>
</dbReference>
<dbReference type="CDD" id="cd01948">
    <property type="entry name" value="EAL"/>
    <property type="match status" value="1"/>
</dbReference>
<feature type="transmembrane region" description="Helical" evidence="7">
    <location>
        <begin position="269"/>
        <end position="287"/>
    </location>
</feature>
<feature type="transmembrane region" description="Helical" evidence="7">
    <location>
        <begin position="43"/>
        <end position="60"/>
    </location>
</feature>
<reference evidence="10 11" key="1">
    <citation type="submission" date="2017-05" db="EMBL/GenBank/DDBJ databases">
        <title>The complete genome sequence of Deinococcus ficus isolated from the rhizosphere of the Ficus religiosa L. in Taiwan.</title>
        <authorList>
            <person name="Wu K.-M."/>
            <person name="Liao T.-L."/>
            <person name="Liu Y.-M."/>
            <person name="Young C.-C."/>
            <person name="Tsai S.-F."/>
        </authorList>
    </citation>
    <scope>NUCLEOTIDE SEQUENCE [LARGE SCALE GENOMIC DNA]</scope>
    <source>
        <strain evidence="10 11">CC-FR2-10</strain>
        <plasmid evidence="11">pdfi2</plasmid>
    </source>
</reference>
<dbReference type="SUPFAM" id="SSF141868">
    <property type="entry name" value="EAL domain-like"/>
    <property type="match status" value="1"/>
</dbReference>
<proteinExistence type="predicted"/>
<feature type="transmembrane region" description="Helical" evidence="7">
    <location>
        <begin position="14"/>
        <end position="31"/>
    </location>
</feature>
<feature type="transmembrane region" description="Helical" evidence="7">
    <location>
        <begin position="237"/>
        <end position="257"/>
    </location>
</feature>
<evidence type="ECO:0000256" key="3">
    <source>
        <dbReference type="ARBA" id="ARBA00022692"/>
    </source>
</evidence>
<sequence>MPEPGPRTASPAEAALRGLLFVLAFIALQRFSLQFGGAGRVSLWYLPAGLILAFLARFGPGNAPWVFAATALAGALQSPLPVNHAAAAVGTLAYTLGAVVLRRAPGWFTGIPRVRDGVTLTLAALLASGLAAYATMLYLHATGTAPGAQWLVVALHWWVGDLVGILTLTPSLLLSRHWFARLPGEAAGRGARGRLERAKVLAVPLTAALVFVVALPLGLHVEFLCFLPLLWVAMRDGLVAAVRGTFLMNVSVALLTWQSPLGTNDLLEIQLLIATLSATAILLGAGVTERQKDRDRLAELALTDALTGLPNRHGFLQDVQGRLAGPPARSGTGGLTLAALDISRLKWINDAFGQATGDQYLQAFGQRLTRLPSGWSVARLGGGTFALAADAGRADPAVLHDALNAPVQLDGRELTVAYRLGSVSAEGGVSASRLLLRAEEALDEARRSGRDVIVARGPHRGAYAALEYEQDLRRALESGQELHLHYQPQTDLASGEVVAFEALIRWQHPVRGLLSPAEFLPVAERTGLIVPIGAWVLEEACRQRQAWAAAFGRPDLRMAVNISPSHLHTGTLLPDVTRALEACGMPGDCLELELTEGTLLLDPERAARVLSEVQARGVRVALDDFGTGYSSIRHLKDFRVSTLKIDRAFIRHLVTDEGDRRIVTGLVVLGHLLGMTVLAEGAEDLATVHLLRGLGCDGVQGYALGRPRPAAEAGKALGNAPLVPSPPPRPAGGP</sequence>
<evidence type="ECO:0000259" key="8">
    <source>
        <dbReference type="PROSITE" id="PS50883"/>
    </source>
</evidence>
<evidence type="ECO:0000256" key="6">
    <source>
        <dbReference type="SAM" id="MobiDB-lite"/>
    </source>
</evidence>
<dbReference type="InterPro" id="IPR043128">
    <property type="entry name" value="Rev_trsase/Diguanyl_cyclase"/>
</dbReference>
<feature type="domain" description="EAL" evidence="8">
    <location>
        <begin position="465"/>
        <end position="721"/>
    </location>
</feature>
<keyword evidence="10" id="KW-0614">Plasmid</keyword>
<dbReference type="EMBL" id="CP021083">
    <property type="protein sequence ID" value="ASN82890.1"/>
    <property type="molecule type" value="Genomic_DNA"/>
</dbReference>
<feature type="compositionally biased region" description="Pro residues" evidence="6">
    <location>
        <begin position="723"/>
        <end position="734"/>
    </location>
</feature>
<dbReference type="InterPro" id="IPR050706">
    <property type="entry name" value="Cyclic-di-GMP_PDE-like"/>
</dbReference>
<keyword evidence="3 7" id="KW-0812">Transmembrane</keyword>
<keyword evidence="2" id="KW-1003">Cell membrane</keyword>
<dbReference type="PROSITE" id="PS50887">
    <property type="entry name" value="GGDEF"/>
    <property type="match status" value="1"/>
</dbReference>
<dbReference type="InterPro" id="IPR000160">
    <property type="entry name" value="GGDEF_dom"/>
</dbReference>
<dbReference type="Pfam" id="PF05231">
    <property type="entry name" value="MASE1"/>
    <property type="match status" value="1"/>
</dbReference>
<organism evidence="10 11">
    <name type="scientific">Deinococcus ficus</name>
    <dbReference type="NCBI Taxonomy" id="317577"/>
    <lineage>
        <taxon>Bacteria</taxon>
        <taxon>Thermotogati</taxon>
        <taxon>Deinococcota</taxon>
        <taxon>Deinococci</taxon>
        <taxon>Deinococcales</taxon>
        <taxon>Deinococcaceae</taxon>
        <taxon>Deinococcus</taxon>
    </lineage>
</organism>
<dbReference type="Gene3D" id="3.30.70.270">
    <property type="match status" value="1"/>
</dbReference>
<dbReference type="Pfam" id="PF00990">
    <property type="entry name" value="GGDEF"/>
    <property type="match status" value="1"/>
</dbReference>
<evidence type="ECO:0000259" key="9">
    <source>
        <dbReference type="PROSITE" id="PS50887"/>
    </source>
</evidence>
<accession>A0A221T205</accession>
<dbReference type="KEGG" id="dfc:DFI_17020"/>
<dbReference type="InterPro" id="IPR035919">
    <property type="entry name" value="EAL_sf"/>
</dbReference>
<dbReference type="InterPro" id="IPR029787">
    <property type="entry name" value="Nucleotide_cyclase"/>
</dbReference>
<evidence type="ECO:0000313" key="11">
    <source>
        <dbReference type="Proteomes" id="UP000259030"/>
    </source>
</evidence>
<evidence type="ECO:0000256" key="2">
    <source>
        <dbReference type="ARBA" id="ARBA00022475"/>
    </source>
</evidence>
<dbReference type="RefSeq" id="WP_051307562.1">
    <property type="nucleotide sequence ID" value="NZ_CP021083.1"/>
</dbReference>
<feature type="transmembrane region" description="Helical" evidence="7">
    <location>
        <begin position="122"/>
        <end position="143"/>
    </location>
</feature>
<dbReference type="InterPro" id="IPR001633">
    <property type="entry name" value="EAL_dom"/>
</dbReference>
<comment type="subcellular location">
    <subcellularLocation>
        <location evidence="1">Cell membrane</location>
        <topology evidence="1">Multi-pass membrane protein</topology>
    </subcellularLocation>
</comment>
<evidence type="ECO:0000313" key="10">
    <source>
        <dbReference type="EMBL" id="ASN82890.1"/>
    </source>
</evidence>
<evidence type="ECO:0000256" key="7">
    <source>
        <dbReference type="SAM" id="Phobius"/>
    </source>
</evidence>
<feature type="transmembrane region" description="Helical" evidence="7">
    <location>
        <begin position="155"/>
        <end position="179"/>
    </location>
</feature>
<dbReference type="InterPro" id="IPR007895">
    <property type="entry name" value="MASE1"/>
</dbReference>
<dbReference type="STRING" id="317577.GCA_000419625_03474"/>
<evidence type="ECO:0000256" key="5">
    <source>
        <dbReference type="ARBA" id="ARBA00023136"/>
    </source>
</evidence>
<dbReference type="SUPFAM" id="SSF55073">
    <property type="entry name" value="Nucleotide cyclase"/>
    <property type="match status" value="1"/>
</dbReference>
<dbReference type="PANTHER" id="PTHR33121">
    <property type="entry name" value="CYCLIC DI-GMP PHOSPHODIESTERASE PDEF"/>
    <property type="match status" value="1"/>
</dbReference>
<evidence type="ECO:0008006" key="12">
    <source>
        <dbReference type="Google" id="ProtNLM"/>
    </source>
</evidence>
<dbReference type="GO" id="GO:0071111">
    <property type="term" value="F:cyclic-guanylate-specific phosphodiesterase activity"/>
    <property type="evidence" value="ECO:0007669"/>
    <property type="project" value="InterPro"/>
</dbReference>
<feature type="transmembrane region" description="Helical" evidence="7">
    <location>
        <begin position="80"/>
        <end position="101"/>
    </location>
</feature>
<evidence type="ECO:0000256" key="4">
    <source>
        <dbReference type="ARBA" id="ARBA00022989"/>
    </source>
</evidence>
<dbReference type="CDD" id="cd01949">
    <property type="entry name" value="GGDEF"/>
    <property type="match status" value="1"/>
</dbReference>
<keyword evidence="11" id="KW-1185">Reference proteome</keyword>
<evidence type="ECO:0000256" key="1">
    <source>
        <dbReference type="ARBA" id="ARBA00004651"/>
    </source>
</evidence>
<name>A0A221T205_9DEIO</name>
<dbReference type="NCBIfam" id="TIGR00254">
    <property type="entry name" value="GGDEF"/>
    <property type="match status" value="1"/>
</dbReference>
<dbReference type="SMART" id="SM00052">
    <property type="entry name" value="EAL"/>
    <property type="match status" value="1"/>
</dbReference>
<dbReference type="Gene3D" id="3.20.20.450">
    <property type="entry name" value="EAL domain"/>
    <property type="match status" value="1"/>
</dbReference>
<dbReference type="Proteomes" id="UP000259030">
    <property type="component" value="Plasmid pDFI2"/>
</dbReference>
<keyword evidence="5 7" id="KW-0472">Membrane</keyword>
<feature type="transmembrane region" description="Helical" evidence="7">
    <location>
        <begin position="200"/>
        <end position="231"/>
    </location>
</feature>
<dbReference type="SMART" id="SM00267">
    <property type="entry name" value="GGDEF"/>
    <property type="match status" value="1"/>
</dbReference>
<dbReference type="PANTHER" id="PTHR33121:SF70">
    <property type="entry name" value="SIGNALING PROTEIN YKOW"/>
    <property type="match status" value="1"/>
</dbReference>